<dbReference type="GO" id="GO:0052925">
    <property type="term" value="F:dol-P-Man:Man(5)GlcNAc(2)-PP-Dol alpha-1,3-mannosyltransferase activity"/>
    <property type="evidence" value="ECO:0007669"/>
    <property type="project" value="UniProtKB-EC"/>
</dbReference>
<comment type="function">
    <text evidence="11 14">Dol-P-Man:Man(5)GlcNAc(2)-PP-Dol alpha-1,3-mannosyltransferase that operates in the biosynthetic pathway of dolichol-linked oligosaccharides, the glycan precursors employed in protein asparagine (N)-glycosylation. The assembly of dolichol-linked oligosaccharides begins on the cytosolic side of the endoplasmic reticulum membrane and finishes in its lumen. The sequential addition of sugars to dolichol pyrophosphate produces dolichol-linked oligosaccharides containing fourteen sugars, including two GlcNAcs, nine mannoses and three glucoses. Once assembled, the oligosaccharide is transferred from the lipid to nascent proteins by oligosaccharyltransferases. In the lumen of the endoplasmic reticulum, adds the first dolichyl beta-D-mannosyl phosphate derived mannose in an alpha-1,3 linkage to Man(5)GlcNAc(2)-PP-dolichol to produce Man(6)GlcNAc(2)-PP-dolichol.</text>
</comment>
<feature type="transmembrane region" description="Helical" evidence="14">
    <location>
        <begin position="151"/>
        <end position="170"/>
    </location>
</feature>
<name>A0A061B8J2_CYBFA</name>
<accession>A0A061B8J2</accession>
<keyword evidence="9 14" id="KW-1133">Transmembrane helix</keyword>
<feature type="transmembrane region" description="Helical" evidence="14">
    <location>
        <begin position="454"/>
        <end position="472"/>
    </location>
</feature>
<evidence type="ECO:0000256" key="15">
    <source>
        <dbReference type="SAM" id="MobiDB-lite"/>
    </source>
</evidence>
<reference evidence="16" key="1">
    <citation type="journal article" date="2014" name="Genome Announc.">
        <title>Genome sequence of the yeast Cyberlindnera fabianii (Hansenula fabianii).</title>
        <authorList>
            <person name="Freel K.C."/>
            <person name="Sarilar V."/>
            <person name="Neuveglise C."/>
            <person name="Devillers H."/>
            <person name="Friedrich A."/>
            <person name="Schacherer J."/>
        </authorList>
    </citation>
    <scope>NUCLEOTIDE SEQUENCE</scope>
    <source>
        <strain evidence="16">YJS4271</strain>
    </source>
</reference>
<evidence type="ECO:0000256" key="2">
    <source>
        <dbReference type="ARBA" id="ARBA00004922"/>
    </source>
</evidence>
<feature type="transmembrane region" description="Helical" evidence="14">
    <location>
        <begin position="235"/>
        <end position="260"/>
    </location>
</feature>
<proteinExistence type="inferred from homology"/>
<keyword evidence="6 14" id="KW-0808">Transferase</keyword>
<comment type="catalytic activity">
    <reaction evidence="12 14">
        <text>an alpha-D-Man-(1-&gt;2)-alpha-D-Man-(1-&gt;2)-alpha-D-Man-(1-&gt;3)-[alpha-D-Man-(1-&gt;6)]-beta-D-Man-(1-&gt;4)-beta-D-GlcNAc-(1-&gt;4)-alpha-D-GlcNAc-diphospho-di-trans,poly-cis-dolichol + a di-trans,poly-cis-dolichyl beta-D-mannosyl phosphate = an alpha-D-Man-(1-&gt;2)-alpha-D-Man-(1-&gt;2)-alpha-D-Man-(1-&gt;3)-[alpha-D-Man-(1-&gt;3)-alpha-D-Man-(1-&gt;6)]-beta-D-Man-(1-&gt;4)-beta-D-GlcNAc-(1-&gt;4)-alpha-D-GlcNAc-diphospho-di-trans,poly-cis-dolichol + a di-trans,poly-cis-dolichyl phosphate + H(+)</text>
        <dbReference type="Rhea" id="RHEA:29527"/>
        <dbReference type="Rhea" id="RHEA-COMP:19498"/>
        <dbReference type="Rhea" id="RHEA-COMP:19501"/>
        <dbReference type="Rhea" id="RHEA-COMP:19516"/>
        <dbReference type="Rhea" id="RHEA-COMP:19517"/>
        <dbReference type="ChEBI" id="CHEBI:15378"/>
        <dbReference type="ChEBI" id="CHEBI:57683"/>
        <dbReference type="ChEBI" id="CHEBI:58211"/>
        <dbReference type="ChEBI" id="CHEBI:132515"/>
        <dbReference type="ChEBI" id="CHEBI:132516"/>
        <dbReference type="EC" id="2.4.1.258"/>
    </reaction>
    <physiologicalReaction direction="left-to-right" evidence="12 14">
        <dbReference type="Rhea" id="RHEA:29528"/>
    </physiologicalReaction>
</comment>
<keyword evidence="8 14" id="KW-0256">Endoplasmic reticulum</keyword>
<dbReference type="PhylomeDB" id="A0A061B8J2"/>
<dbReference type="OrthoDB" id="20028at2759"/>
<keyword evidence="5 14" id="KW-0328">Glycosyltransferase</keyword>
<comment type="subcellular location">
    <subcellularLocation>
        <location evidence="1 14">Endoplasmic reticulum membrane</location>
        <topology evidence="1 14">Multi-pass membrane protein</topology>
    </subcellularLocation>
</comment>
<keyword evidence="10 14" id="KW-0472">Membrane</keyword>
<protein>
    <recommendedName>
        <fullName evidence="4 14">Dol-P-Man:Man(5)GlcNAc(2)-PP-Dol alpha-1,3-mannosyltransferase</fullName>
        <ecNumber evidence="3 14">2.4.1.258</ecNumber>
    </recommendedName>
    <alternativeName>
        <fullName evidence="14">Dol-P-Man-dependent alpha(1-3)-mannosyltransferase</fullName>
    </alternativeName>
</protein>
<feature type="transmembrane region" description="Helical" evidence="14">
    <location>
        <begin position="333"/>
        <end position="351"/>
    </location>
</feature>
<comment type="pathway">
    <text evidence="2 14">Protein modification; protein glycosylation.</text>
</comment>
<evidence type="ECO:0000256" key="14">
    <source>
        <dbReference type="RuleBase" id="RU364047"/>
    </source>
</evidence>
<dbReference type="GO" id="GO:0005789">
    <property type="term" value="C:endoplasmic reticulum membrane"/>
    <property type="evidence" value="ECO:0007669"/>
    <property type="project" value="UniProtKB-SubCell"/>
</dbReference>
<dbReference type="AlphaFoldDB" id="A0A061B8J2"/>
<evidence type="ECO:0000256" key="1">
    <source>
        <dbReference type="ARBA" id="ARBA00004477"/>
    </source>
</evidence>
<feature type="transmembrane region" description="Helical" evidence="14">
    <location>
        <begin position="387"/>
        <end position="405"/>
    </location>
</feature>
<dbReference type="EMBL" id="LK052896">
    <property type="protein sequence ID" value="CDR43219.1"/>
    <property type="molecule type" value="Genomic_DNA"/>
</dbReference>
<keyword evidence="7 14" id="KW-0812">Transmembrane</keyword>
<evidence type="ECO:0000313" key="16">
    <source>
        <dbReference type="EMBL" id="CDR43219.1"/>
    </source>
</evidence>
<evidence type="ECO:0000256" key="9">
    <source>
        <dbReference type="ARBA" id="ARBA00022989"/>
    </source>
</evidence>
<evidence type="ECO:0000256" key="13">
    <source>
        <dbReference type="ARBA" id="ARBA00093457"/>
    </source>
</evidence>
<evidence type="ECO:0000256" key="6">
    <source>
        <dbReference type="ARBA" id="ARBA00022679"/>
    </source>
</evidence>
<evidence type="ECO:0000256" key="5">
    <source>
        <dbReference type="ARBA" id="ARBA00022676"/>
    </source>
</evidence>
<evidence type="ECO:0000256" key="8">
    <source>
        <dbReference type="ARBA" id="ARBA00022824"/>
    </source>
</evidence>
<dbReference type="UniPathway" id="UPA00378"/>
<evidence type="ECO:0000256" key="12">
    <source>
        <dbReference type="ARBA" id="ARBA00049506"/>
    </source>
</evidence>
<feature type="transmembrane region" description="Helical" evidence="14">
    <location>
        <begin position="266"/>
        <end position="288"/>
    </location>
</feature>
<dbReference type="EC" id="2.4.1.258" evidence="3 14"/>
<gene>
    <name evidence="16" type="ORF">CYFA0S_11e01772g</name>
</gene>
<sequence>MRWGFQTDEGHQRSTFLTMPSIPQEADTPEEVRQESKPDLPELTVANLLGDLKTAINFLIFDHDANVFVIPVLLMVESIACKAIQSHVPYTEIDYTAYMEQIKIIQSGELNYDNIYGGTGPLVYPAGHVWIYRFMHWLTQDTKFMSLGQGFFGYLYVLNLAVVMLIYYNMQTPPWVIYLLSISKRLHSIYILRLFNDCFTTYFVVLTVLSLQYAGIYKNSLAGLSKAITNIGAPLLYSLAISIKMNALLYLPGFLLVTYLLNDAKLVSLITPLAVITSVQAIVGYEFLFNGAVIRDAYLSGAFNFKRKFLYEWTVNWRFLSEETFLDVNFHKCLLIAQLGLLIFFLVTKWSSPKVSGKALTTTITDALQIFKANISDSHAINNPVSAAHYIAGVMMASNFIGVICSRSLHYQFLSWYAWTFPYLLYSSGANVVACALVAVLHEWCWNVYPSTPLSSGLLLGINLTVLLGYWLSDVDLPSKATSDAIEKESKKNKESPHRCGDS</sequence>
<dbReference type="Pfam" id="PF05208">
    <property type="entry name" value="ALG3"/>
    <property type="match status" value="1"/>
</dbReference>
<dbReference type="PANTHER" id="PTHR12646">
    <property type="entry name" value="NOT56 - RELATED"/>
    <property type="match status" value="1"/>
</dbReference>
<dbReference type="InterPro" id="IPR007873">
    <property type="entry name" value="Glycosyltransferase_ALG3"/>
</dbReference>
<evidence type="ECO:0000256" key="3">
    <source>
        <dbReference type="ARBA" id="ARBA00011964"/>
    </source>
</evidence>
<evidence type="ECO:0000256" key="10">
    <source>
        <dbReference type="ARBA" id="ARBA00023136"/>
    </source>
</evidence>
<evidence type="ECO:0000256" key="11">
    <source>
        <dbReference type="ARBA" id="ARBA00044743"/>
    </source>
</evidence>
<dbReference type="VEuPathDB" id="FungiDB:BON22_2886"/>
<evidence type="ECO:0000256" key="4">
    <source>
        <dbReference type="ARBA" id="ARBA00015561"/>
    </source>
</evidence>
<organism evidence="16">
    <name type="scientific">Cyberlindnera fabianii</name>
    <name type="common">Yeast</name>
    <name type="synonym">Hansenula fabianii</name>
    <dbReference type="NCBI Taxonomy" id="36022"/>
    <lineage>
        <taxon>Eukaryota</taxon>
        <taxon>Fungi</taxon>
        <taxon>Dikarya</taxon>
        <taxon>Ascomycota</taxon>
        <taxon>Saccharomycotina</taxon>
        <taxon>Saccharomycetes</taxon>
        <taxon>Phaffomycetales</taxon>
        <taxon>Phaffomycetaceae</taxon>
        <taxon>Cyberlindnera</taxon>
    </lineage>
</organism>
<feature type="transmembrane region" description="Helical" evidence="14">
    <location>
        <begin position="190"/>
        <end position="214"/>
    </location>
</feature>
<feature type="transmembrane region" description="Helical" evidence="14">
    <location>
        <begin position="417"/>
        <end position="442"/>
    </location>
</feature>
<dbReference type="PANTHER" id="PTHR12646:SF0">
    <property type="entry name" value="DOL-P-MAN:MAN(5)GLCNAC(2)-PP-DOL ALPHA-1,3-MANNOSYLTRANSFERASE"/>
    <property type="match status" value="1"/>
</dbReference>
<comment type="similarity">
    <text evidence="13">Belongs to the glycosyltransferase ALG3 family.</text>
</comment>
<feature type="region of interest" description="Disordered" evidence="15">
    <location>
        <begin position="1"/>
        <end position="37"/>
    </location>
</feature>
<evidence type="ECO:0000256" key="7">
    <source>
        <dbReference type="ARBA" id="ARBA00022692"/>
    </source>
</evidence>